<comment type="caution">
    <text evidence="6">The sequence shown here is derived from an EMBL/GenBank/DDBJ whole genome shotgun (WGS) entry which is preliminary data.</text>
</comment>
<feature type="domain" description="Pyrrolo-quinoline quinone repeat" evidence="5">
    <location>
        <begin position="297"/>
        <end position="494"/>
    </location>
</feature>
<dbReference type="InterPro" id="IPR011047">
    <property type="entry name" value="Quinoprotein_ADH-like_sf"/>
</dbReference>
<organism evidence="6 7">
    <name type="scientific">Riccia sorocarpa</name>
    <dbReference type="NCBI Taxonomy" id="122646"/>
    <lineage>
        <taxon>Eukaryota</taxon>
        <taxon>Viridiplantae</taxon>
        <taxon>Streptophyta</taxon>
        <taxon>Embryophyta</taxon>
        <taxon>Marchantiophyta</taxon>
        <taxon>Marchantiopsida</taxon>
        <taxon>Marchantiidae</taxon>
        <taxon>Marchantiales</taxon>
        <taxon>Ricciaceae</taxon>
        <taxon>Riccia</taxon>
    </lineage>
</organism>
<evidence type="ECO:0000313" key="6">
    <source>
        <dbReference type="EMBL" id="KAL3697167.1"/>
    </source>
</evidence>
<evidence type="ECO:0000256" key="4">
    <source>
        <dbReference type="SAM" id="SignalP"/>
    </source>
</evidence>
<feature type="signal peptide" evidence="4">
    <location>
        <begin position="1"/>
        <end position="26"/>
    </location>
</feature>
<evidence type="ECO:0000313" key="7">
    <source>
        <dbReference type="Proteomes" id="UP001633002"/>
    </source>
</evidence>
<accession>A0ABD3I438</accession>
<name>A0ABD3I438_9MARC</name>
<dbReference type="Proteomes" id="UP001633002">
    <property type="component" value="Unassembled WGS sequence"/>
</dbReference>
<dbReference type="PANTHER" id="PTHR32303">
    <property type="entry name" value="QUINOPROTEIN ALCOHOL DEHYDROGENASE (CYTOCHROME C)"/>
    <property type="match status" value="1"/>
</dbReference>
<reference evidence="6 7" key="1">
    <citation type="submission" date="2024-09" db="EMBL/GenBank/DDBJ databases">
        <title>Chromosome-scale assembly of Riccia sorocarpa.</title>
        <authorList>
            <person name="Paukszto L."/>
        </authorList>
    </citation>
    <scope>NUCLEOTIDE SEQUENCE [LARGE SCALE GENOMIC DNA]</scope>
    <source>
        <strain evidence="6">LP-2024</strain>
        <tissue evidence="6">Aerial parts of the thallus</tissue>
    </source>
</reference>
<dbReference type="PANTHER" id="PTHR32303:SF10">
    <property type="entry name" value="OUTER MEMBRANE PROTEIN ASSEMBLY FACTOR BAMB"/>
    <property type="match status" value="1"/>
</dbReference>
<protein>
    <recommendedName>
        <fullName evidence="5">Pyrrolo-quinoline quinone repeat domain-containing protein</fullName>
    </recommendedName>
</protein>
<dbReference type="SMART" id="SM00564">
    <property type="entry name" value="PQQ"/>
    <property type="match status" value="7"/>
</dbReference>
<dbReference type="Pfam" id="PF13360">
    <property type="entry name" value="PQQ_2"/>
    <property type="match status" value="2"/>
</dbReference>
<dbReference type="AlphaFoldDB" id="A0ABD3I438"/>
<sequence>MYLYGKSPWILILLLTSMSGVWKSCARLEQRENYHGDQWLSHGRDLTNNRWARYEKQISVATVQQLKKKWTFTTDGDATATPSVTDGVVYFPDWAGSLYAVKQNTGELVWKKNLTALAAASLGSGNKTLLSRSTPTIDGDQLLVGIFGPCAVLALNRSDGALLWSKVLDPHPYGVVTMSGTVYEGYLYIGSSSGEEGSTTTCCSFQGAFFKLDIKSGAVVWRVLMMPDNGGRSDQYAGNGLWGSSPPIDVRRREVYIATGNNYQTPEEVVQCELNYRNLTNPPIPDPCIDPDNHLESVLAINIDSGNITWAHRLGGYDTWIITCTIPLPGYVNCPPIPGPDYDFGEAPLLLTIPTNKSYHGNHGRDIVVVGQKSGIVWALDRVTGETVWETQAGPGGTSGGSTWGITTDGQRVFTMIVNNFRENFTLVPSTTVITSGGWVGLNASSGQVLWSTASPNGELNPAALTHANGLVFGGSTSGMVILDSRSGEILRSVPTNGSVWGGASVSRGCSFQPVGLTPTSAAVAVISNRTVLHGNSVVSLCSPSAV</sequence>
<keyword evidence="3" id="KW-0560">Oxidoreductase</keyword>
<evidence type="ECO:0000256" key="3">
    <source>
        <dbReference type="ARBA" id="ARBA00023002"/>
    </source>
</evidence>
<proteinExistence type="inferred from homology"/>
<evidence type="ECO:0000256" key="1">
    <source>
        <dbReference type="ARBA" id="ARBA00001931"/>
    </source>
</evidence>
<gene>
    <name evidence="6" type="ORF">R1sor_011243</name>
</gene>
<comment type="cofactor">
    <cofactor evidence="1">
        <name>pyrroloquinoline quinone</name>
        <dbReference type="ChEBI" id="CHEBI:58442"/>
    </cofactor>
</comment>
<keyword evidence="4" id="KW-0732">Signal</keyword>
<comment type="similarity">
    <text evidence="2">Belongs to the bacterial PQQ dehydrogenase family.</text>
</comment>
<feature type="chain" id="PRO_5044883511" description="Pyrrolo-quinoline quinone repeat domain-containing protein" evidence="4">
    <location>
        <begin position="27"/>
        <end position="547"/>
    </location>
</feature>
<dbReference type="SUPFAM" id="SSF50998">
    <property type="entry name" value="Quinoprotein alcohol dehydrogenase-like"/>
    <property type="match status" value="1"/>
</dbReference>
<dbReference type="Gene3D" id="2.140.10.10">
    <property type="entry name" value="Quinoprotein alcohol dehydrogenase-like superfamily"/>
    <property type="match status" value="1"/>
</dbReference>
<dbReference type="EMBL" id="JBJQOH010000002">
    <property type="protein sequence ID" value="KAL3697167.1"/>
    <property type="molecule type" value="Genomic_DNA"/>
</dbReference>
<evidence type="ECO:0000256" key="2">
    <source>
        <dbReference type="ARBA" id="ARBA00008156"/>
    </source>
</evidence>
<dbReference type="GO" id="GO:0016491">
    <property type="term" value="F:oxidoreductase activity"/>
    <property type="evidence" value="ECO:0007669"/>
    <property type="project" value="UniProtKB-KW"/>
</dbReference>
<dbReference type="InterPro" id="IPR018391">
    <property type="entry name" value="PQQ_b-propeller_rpt"/>
</dbReference>
<evidence type="ECO:0000259" key="5">
    <source>
        <dbReference type="Pfam" id="PF13360"/>
    </source>
</evidence>
<feature type="domain" description="Pyrrolo-quinoline quinone repeat" evidence="5">
    <location>
        <begin position="67"/>
        <end position="221"/>
    </location>
</feature>
<keyword evidence="7" id="KW-1185">Reference proteome</keyword>
<dbReference type="InterPro" id="IPR002372">
    <property type="entry name" value="PQQ_rpt_dom"/>
</dbReference>